<organism evidence="2 3">
    <name type="scientific">Keguizhuia sedimenti</name>
    <dbReference type="NCBI Taxonomy" id="3064264"/>
    <lineage>
        <taxon>Bacteria</taxon>
        <taxon>Pseudomonadati</taxon>
        <taxon>Pseudomonadota</taxon>
        <taxon>Betaproteobacteria</taxon>
        <taxon>Burkholderiales</taxon>
        <taxon>Oxalobacteraceae</taxon>
        <taxon>Keguizhuia</taxon>
    </lineage>
</organism>
<reference evidence="2 3" key="1">
    <citation type="submission" date="2023-08" db="EMBL/GenBank/DDBJ databases">
        <title>Oxalobacteraceae gen .nov., isolated from river sludge outside the plant.</title>
        <authorList>
            <person name="Zhao S.Y."/>
        </authorList>
    </citation>
    <scope>NUCLEOTIDE SEQUENCE [LARGE SCALE GENOMIC DNA]</scope>
    <source>
        <strain evidence="2 3">R-40</strain>
    </source>
</reference>
<protein>
    <submittedName>
        <fullName evidence="2">Beta-ketoacyl synthase chain length factor</fullName>
    </submittedName>
</protein>
<comment type="caution">
    <text evidence="2">The sequence shown here is derived from an EMBL/GenBank/DDBJ whole genome shotgun (WGS) entry which is preliminary data.</text>
</comment>
<keyword evidence="3" id="KW-1185">Reference proteome</keyword>
<evidence type="ECO:0000313" key="2">
    <source>
        <dbReference type="EMBL" id="MDQ9171795.1"/>
    </source>
</evidence>
<sequence>MTIKVYLDAVSVIGPGADNWEAWRAILQNPSRYEAARTRTPSINVLPPAERRRIGAGVKLALACGMDALAVTQTDPASITTVFSSSGGDGENCHMICEALAGSDRLISPTRFHNSVHNAPSGYWGIASGAMLPSTSLCAYDASFAVGLLEAATQCFVEGRPVLYIAYDTPYPEPLHGVRPIADQFAVALLLHSAKTQHSMAALTLSLSNSPPSRMERTALQNVCQNIPAARSLPLLQAIAHLAEKAGEQVFLEYVNKRSLSIETSKA</sequence>
<feature type="domain" description="Beta-ketoacyl synthase-like N-terminal" evidence="1">
    <location>
        <begin position="23"/>
        <end position="214"/>
    </location>
</feature>
<dbReference type="Proteomes" id="UP001225596">
    <property type="component" value="Unassembled WGS sequence"/>
</dbReference>
<dbReference type="InterPro" id="IPR016039">
    <property type="entry name" value="Thiolase-like"/>
</dbReference>
<evidence type="ECO:0000313" key="3">
    <source>
        <dbReference type="Proteomes" id="UP001225596"/>
    </source>
</evidence>
<name>A0ABU1BRZ7_9BURK</name>
<accession>A0ABU1BRZ7</accession>
<dbReference type="RefSeq" id="WP_338437746.1">
    <property type="nucleotide sequence ID" value="NZ_JAUYVH010000012.1"/>
</dbReference>
<gene>
    <name evidence="2" type="ORF">Q8A64_15380</name>
</gene>
<evidence type="ECO:0000259" key="1">
    <source>
        <dbReference type="Pfam" id="PF13723"/>
    </source>
</evidence>
<dbReference type="SUPFAM" id="SSF53901">
    <property type="entry name" value="Thiolase-like"/>
    <property type="match status" value="1"/>
</dbReference>
<dbReference type="InterPro" id="IPR014030">
    <property type="entry name" value="Ketoacyl_synth_N"/>
</dbReference>
<proteinExistence type="predicted"/>
<dbReference type="Pfam" id="PF13723">
    <property type="entry name" value="Ketoacyl-synt_2"/>
    <property type="match status" value="1"/>
</dbReference>
<dbReference type="EMBL" id="JAUYVH010000012">
    <property type="protein sequence ID" value="MDQ9171795.1"/>
    <property type="molecule type" value="Genomic_DNA"/>
</dbReference>